<keyword evidence="5 8" id="KW-0812">Transmembrane</keyword>
<gene>
    <name evidence="10" type="primary">AQP5</name>
    <name evidence="10" type="ORF">TR145831</name>
</gene>
<dbReference type="AlphaFoldDB" id="A0A0X3P8H8"/>
<dbReference type="GO" id="GO:0015250">
    <property type="term" value="F:water channel activity"/>
    <property type="evidence" value="ECO:0007669"/>
    <property type="project" value="TreeGrafter"/>
</dbReference>
<dbReference type="PANTHER" id="PTHR19139">
    <property type="entry name" value="AQUAPORIN TRANSPORTER"/>
    <property type="match status" value="1"/>
</dbReference>
<evidence type="ECO:0000313" key="10">
    <source>
        <dbReference type="EMBL" id="JAP47953.1"/>
    </source>
</evidence>
<feature type="transmembrane region" description="Helical" evidence="9">
    <location>
        <begin position="296"/>
        <end position="318"/>
    </location>
</feature>
<evidence type="ECO:0000256" key="1">
    <source>
        <dbReference type="ARBA" id="ARBA00004651"/>
    </source>
</evidence>
<reference evidence="10" key="1">
    <citation type="submission" date="2016-01" db="EMBL/GenBank/DDBJ databases">
        <title>Reference transcriptome for the parasite Schistocephalus solidus: insights into the molecular evolution of parasitism.</title>
        <authorList>
            <person name="Hebert F.O."/>
            <person name="Grambauer S."/>
            <person name="Barber I."/>
            <person name="Landry C.R."/>
            <person name="Aubin-Horth N."/>
        </authorList>
    </citation>
    <scope>NUCLEOTIDE SEQUENCE</scope>
</reference>
<dbReference type="InterPro" id="IPR023271">
    <property type="entry name" value="Aquaporin-like"/>
</dbReference>
<evidence type="ECO:0000256" key="8">
    <source>
        <dbReference type="RuleBase" id="RU000477"/>
    </source>
</evidence>
<evidence type="ECO:0000256" key="4">
    <source>
        <dbReference type="ARBA" id="ARBA00022475"/>
    </source>
</evidence>
<comment type="similarity">
    <text evidence="2 8">Belongs to the MIP/aquaporin (TC 1.A.8) family.</text>
</comment>
<feature type="transmembrane region" description="Helical" evidence="9">
    <location>
        <begin position="120"/>
        <end position="138"/>
    </location>
</feature>
<dbReference type="Pfam" id="PF00230">
    <property type="entry name" value="MIP"/>
    <property type="match status" value="1"/>
</dbReference>
<dbReference type="InterPro" id="IPR000425">
    <property type="entry name" value="MIP"/>
</dbReference>
<dbReference type="EMBL" id="GEEE01015272">
    <property type="protein sequence ID" value="JAP47953.1"/>
    <property type="molecule type" value="Transcribed_RNA"/>
</dbReference>
<keyword evidence="4" id="KW-1003">Cell membrane</keyword>
<evidence type="ECO:0000256" key="7">
    <source>
        <dbReference type="ARBA" id="ARBA00023136"/>
    </source>
</evidence>
<dbReference type="Gene3D" id="1.20.1080.10">
    <property type="entry name" value="Glycerol uptake facilitator protein"/>
    <property type="match status" value="1"/>
</dbReference>
<keyword evidence="6 9" id="KW-1133">Transmembrane helix</keyword>
<organism evidence="10">
    <name type="scientific">Schistocephalus solidus</name>
    <name type="common">Tapeworm</name>
    <dbReference type="NCBI Taxonomy" id="70667"/>
    <lineage>
        <taxon>Eukaryota</taxon>
        <taxon>Metazoa</taxon>
        <taxon>Spiralia</taxon>
        <taxon>Lophotrochozoa</taxon>
        <taxon>Platyhelminthes</taxon>
        <taxon>Cestoda</taxon>
        <taxon>Eucestoda</taxon>
        <taxon>Diphyllobothriidea</taxon>
        <taxon>Diphyllobothriidae</taxon>
        <taxon>Schistocephalus</taxon>
    </lineage>
</organism>
<dbReference type="PANTHER" id="PTHR19139:SF199">
    <property type="entry name" value="MIP17260P"/>
    <property type="match status" value="1"/>
</dbReference>
<dbReference type="PRINTS" id="PR00783">
    <property type="entry name" value="MINTRINSICP"/>
</dbReference>
<feature type="transmembrane region" description="Helical" evidence="9">
    <location>
        <begin position="92"/>
        <end position="114"/>
    </location>
</feature>
<dbReference type="GO" id="GO:0005886">
    <property type="term" value="C:plasma membrane"/>
    <property type="evidence" value="ECO:0007669"/>
    <property type="project" value="UniProtKB-SubCell"/>
</dbReference>
<keyword evidence="3 8" id="KW-0813">Transport</keyword>
<proteinExistence type="inferred from homology"/>
<feature type="transmembrane region" description="Helical" evidence="9">
    <location>
        <begin position="218"/>
        <end position="240"/>
    </location>
</feature>
<evidence type="ECO:0000256" key="9">
    <source>
        <dbReference type="SAM" id="Phobius"/>
    </source>
</evidence>
<evidence type="ECO:0000256" key="2">
    <source>
        <dbReference type="ARBA" id="ARBA00006175"/>
    </source>
</evidence>
<dbReference type="PROSITE" id="PS00221">
    <property type="entry name" value="MIP"/>
    <property type="match status" value="1"/>
</dbReference>
<dbReference type="InterPro" id="IPR022357">
    <property type="entry name" value="MIP_CS"/>
</dbReference>
<name>A0A0X3P8H8_SCHSO</name>
<evidence type="ECO:0000256" key="3">
    <source>
        <dbReference type="ARBA" id="ARBA00022448"/>
    </source>
</evidence>
<accession>A0A0X3P8H8</accession>
<feature type="transmembrane region" description="Helical" evidence="9">
    <location>
        <begin position="252"/>
        <end position="271"/>
    </location>
</feature>
<evidence type="ECO:0000256" key="6">
    <source>
        <dbReference type="ARBA" id="ARBA00022989"/>
    </source>
</evidence>
<dbReference type="SUPFAM" id="SSF81338">
    <property type="entry name" value="Aquaporin-like"/>
    <property type="match status" value="1"/>
</dbReference>
<evidence type="ECO:0000256" key="5">
    <source>
        <dbReference type="ARBA" id="ARBA00022692"/>
    </source>
</evidence>
<comment type="subcellular location">
    <subcellularLocation>
        <location evidence="1">Cell membrane</location>
        <topology evidence="1">Multi-pass membrane protein</topology>
    </subcellularLocation>
</comment>
<dbReference type="InterPro" id="IPR034294">
    <property type="entry name" value="Aquaporin_transptr"/>
</dbReference>
<keyword evidence="7 9" id="KW-0472">Membrane</keyword>
<protein>
    <submittedName>
        <fullName evidence="10">Aquaporin-5</fullName>
    </submittedName>
</protein>
<sequence length="353" mass="38312">MKTWTAKDRKPVMTRLRRPINTAHLVSQLPHSAIFSDDVFEREFETLSQYTPYPGQEEGTQYVFQLSPTKSAIPMLRTHKVPEMTLSNAWQILRLCVAEMIGTAILNFAVVRAVEHPPEHSAAFLIVPIALTLSIWIAGPISGGHINPAVTLALCSSRLVSFIYLPIYWLSQFFGALTGAALAHGFTVGMLNDTAVIRAVAMANQTTAGSQGYVGQFFGLHLAAELTTTTMLLLTVLVSADSKRPSDWGSHGFYTSLAVGMMALIIGLFFGSELACFVNPVVALGLSIVLGLKSGFWAHIIGPLLASLVAALLFQFMFCADAGLKRTKACLCVSNYDYSTDLSPRDPIALPDK</sequence>